<comment type="caution">
    <text evidence="2">The sequence shown here is derived from an EMBL/GenBank/DDBJ whole genome shotgun (WGS) entry which is preliminary data.</text>
</comment>
<dbReference type="InterPro" id="IPR052159">
    <property type="entry name" value="Competence_DNA_uptake"/>
</dbReference>
<dbReference type="InterPro" id="IPR036866">
    <property type="entry name" value="RibonucZ/Hydroxyglut_hydro"/>
</dbReference>
<dbReference type="Pfam" id="PF00753">
    <property type="entry name" value="Lactamase_B"/>
    <property type="match status" value="1"/>
</dbReference>
<reference evidence="2 3" key="1">
    <citation type="journal article" date="2016" name="Nat. Commun.">
        <title>Thousands of microbial genomes shed light on interconnected biogeochemical processes in an aquifer system.</title>
        <authorList>
            <person name="Anantharaman K."/>
            <person name="Brown C.T."/>
            <person name="Hug L.A."/>
            <person name="Sharon I."/>
            <person name="Castelle C.J."/>
            <person name="Probst A.J."/>
            <person name="Thomas B.C."/>
            <person name="Singh A."/>
            <person name="Wilkins M.J."/>
            <person name="Karaoz U."/>
            <person name="Brodie E.L."/>
            <person name="Williams K.H."/>
            <person name="Hubbard S.S."/>
            <person name="Banfield J.F."/>
        </authorList>
    </citation>
    <scope>NUCLEOTIDE SEQUENCE [LARGE SCALE GENOMIC DNA]</scope>
</reference>
<evidence type="ECO:0000313" key="2">
    <source>
        <dbReference type="EMBL" id="OHA18135.1"/>
    </source>
</evidence>
<accession>A0A1G2M2L7</accession>
<dbReference type="AlphaFoldDB" id="A0A1G2M2L7"/>
<evidence type="ECO:0000259" key="1">
    <source>
        <dbReference type="SMART" id="SM00849"/>
    </source>
</evidence>
<dbReference type="InterPro" id="IPR035681">
    <property type="entry name" value="ComA-like_MBL"/>
</dbReference>
<evidence type="ECO:0000313" key="3">
    <source>
        <dbReference type="Proteomes" id="UP000178873"/>
    </source>
</evidence>
<dbReference type="SUPFAM" id="SSF56281">
    <property type="entry name" value="Metallo-hydrolase/oxidoreductase"/>
    <property type="match status" value="1"/>
</dbReference>
<dbReference type="EMBL" id="MHRF01000007">
    <property type="protein sequence ID" value="OHA18135.1"/>
    <property type="molecule type" value="Genomic_DNA"/>
</dbReference>
<feature type="domain" description="Metallo-beta-lactamase" evidence="1">
    <location>
        <begin position="25"/>
        <end position="223"/>
    </location>
</feature>
<sequence length="269" mass="29275">MFIWYVLFNEDRQGMLQVAFLNVGQGDSTFIDSPAGHQMLIDAGRDNTVLQRLSNVMPFYDRTIDVVLATHPDQDHIAGLVSVLSRYKVAYVIMTEATASTATFQALVRAVEKSGATLIHPRRGMVIDLGGGVGFRILFPDRSMAGITDTNLTSIVGKVEYGSDSFLLTGDSPIAIEQYELFLDPDVLSSDVLKAGHHGSRTSSAPEFVAAVQPAFAVISAGKDNSYGHPHKEVTDIFNKFGAKILRTDTEGTIVFKTDGTNLSFILKK</sequence>
<protein>
    <recommendedName>
        <fullName evidence="1">Metallo-beta-lactamase domain-containing protein</fullName>
    </recommendedName>
</protein>
<gene>
    <name evidence="2" type="ORF">A2664_01540</name>
</gene>
<dbReference type="Proteomes" id="UP000178873">
    <property type="component" value="Unassembled WGS sequence"/>
</dbReference>
<organism evidence="2 3">
    <name type="scientific">Candidatus Taylorbacteria bacterium RIFCSPHIGHO2_01_FULL_46_22b</name>
    <dbReference type="NCBI Taxonomy" id="1802301"/>
    <lineage>
        <taxon>Bacteria</taxon>
        <taxon>Candidatus Tayloriibacteriota</taxon>
    </lineage>
</organism>
<dbReference type="PANTHER" id="PTHR30619">
    <property type="entry name" value="DNA INTERNALIZATION/COMPETENCE PROTEIN COMEC/REC2"/>
    <property type="match status" value="1"/>
</dbReference>
<dbReference type="Gene3D" id="3.60.15.10">
    <property type="entry name" value="Ribonuclease Z/Hydroxyacylglutathione hydrolase-like"/>
    <property type="match status" value="1"/>
</dbReference>
<dbReference type="SMART" id="SM00849">
    <property type="entry name" value="Lactamase_B"/>
    <property type="match status" value="1"/>
</dbReference>
<name>A0A1G2M2L7_9BACT</name>
<dbReference type="PANTHER" id="PTHR30619:SF7">
    <property type="entry name" value="BETA-LACTAMASE DOMAIN PROTEIN"/>
    <property type="match status" value="1"/>
</dbReference>
<proteinExistence type="predicted"/>
<dbReference type="STRING" id="1802301.A2664_01540"/>
<dbReference type="InterPro" id="IPR001279">
    <property type="entry name" value="Metallo-B-lactamas"/>
</dbReference>
<dbReference type="CDD" id="cd07731">
    <property type="entry name" value="ComA-like_MBL-fold"/>
    <property type="match status" value="1"/>
</dbReference>